<feature type="compositionally biased region" description="Basic and acidic residues" evidence="1">
    <location>
        <begin position="32"/>
        <end position="48"/>
    </location>
</feature>
<reference evidence="3 4" key="1">
    <citation type="submission" date="2019-01" db="EMBL/GenBank/DDBJ databases">
        <title>Sequencing of cultivated peanut Arachis hypogaea provides insights into genome evolution and oil improvement.</title>
        <authorList>
            <person name="Chen X."/>
        </authorList>
    </citation>
    <scope>NUCLEOTIDE SEQUENCE [LARGE SCALE GENOMIC DNA]</scope>
    <source>
        <strain evidence="4">cv. Fuhuasheng</strain>
        <strain evidence="3">GDAAS-fuhuasheng2018</strain>
        <tissue evidence="3">Leaves</tissue>
    </source>
</reference>
<evidence type="ECO:0000256" key="1">
    <source>
        <dbReference type="SAM" id="MobiDB-lite"/>
    </source>
</evidence>
<protein>
    <submittedName>
        <fullName evidence="3">Uncharacterized protein</fullName>
    </submittedName>
</protein>
<keyword evidence="4" id="KW-1185">Reference proteome</keyword>
<proteinExistence type="predicted"/>
<accession>A0A444XMC9</accession>
<dbReference type="Proteomes" id="UP000464620">
    <property type="component" value="Chromosome B09"/>
</dbReference>
<gene>
    <name evidence="3" type="ORF">Ahy_B09g096763</name>
    <name evidence="2" type="ORF">DS421_19g654210</name>
</gene>
<dbReference type="AlphaFoldDB" id="A0A444XMC9"/>
<dbReference type="Proteomes" id="UP000289738">
    <property type="component" value="Chromosome B09"/>
</dbReference>
<dbReference type="EMBL" id="CP031001">
    <property type="protein sequence ID" value="QHN77613.1"/>
    <property type="molecule type" value="Genomic_DNA"/>
</dbReference>
<evidence type="ECO:0000313" key="3">
    <source>
        <dbReference type="EMBL" id="RYQ90766.1"/>
    </source>
</evidence>
<reference evidence="2 5" key="2">
    <citation type="submission" date="2020-01" db="EMBL/GenBank/DDBJ databases">
        <title>Genome sequence of Arachis hypogaea, cultivar Shitouqi.</title>
        <authorList>
            <person name="Zhuang W."/>
            <person name="Chen H."/>
            <person name="Varshney R."/>
            <person name="Wang D."/>
            <person name="Ming R."/>
        </authorList>
    </citation>
    <scope>NUCLEOTIDE SEQUENCE [LARGE SCALE GENOMIC DNA]</scope>
    <source>
        <tissue evidence="2">Young leaf</tissue>
    </source>
</reference>
<name>A0A444XMC9_ARAHY</name>
<evidence type="ECO:0000313" key="2">
    <source>
        <dbReference type="EMBL" id="QHN77613.1"/>
    </source>
</evidence>
<evidence type="ECO:0000313" key="5">
    <source>
        <dbReference type="Proteomes" id="UP000464620"/>
    </source>
</evidence>
<sequence length="150" mass="15968">MFPFSDQYTAAVFLSSQFNLRHSSSKRKRGKRDSGEKERTEGEEEKRKVAQAPLAIAASLSSSSRAATAGLEPAARVSPRRHLAAGLGAVTAIASFGEEESCMREGESGGASRRREVTPCCRGASMATDAPPHFMVTAEAFVTTDTVNAD</sequence>
<organism evidence="3 4">
    <name type="scientific">Arachis hypogaea</name>
    <name type="common">Peanut</name>
    <dbReference type="NCBI Taxonomy" id="3818"/>
    <lineage>
        <taxon>Eukaryota</taxon>
        <taxon>Viridiplantae</taxon>
        <taxon>Streptophyta</taxon>
        <taxon>Embryophyta</taxon>
        <taxon>Tracheophyta</taxon>
        <taxon>Spermatophyta</taxon>
        <taxon>Magnoliopsida</taxon>
        <taxon>eudicotyledons</taxon>
        <taxon>Gunneridae</taxon>
        <taxon>Pentapetalae</taxon>
        <taxon>rosids</taxon>
        <taxon>fabids</taxon>
        <taxon>Fabales</taxon>
        <taxon>Fabaceae</taxon>
        <taxon>Papilionoideae</taxon>
        <taxon>50 kb inversion clade</taxon>
        <taxon>dalbergioids sensu lato</taxon>
        <taxon>Dalbergieae</taxon>
        <taxon>Pterocarpus clade</taxon>
        <taxon>Arachis</taxon>
    </lineage>
</organism>
<dbReference type="EMBL" id="SDMP01000019">
    <property type="protein sequence ID" value="RYQ90766.1"/>
    <property type="molecule type" value="Genomic_DNA"/>
</dbReference>
<feature type="region of interest" description="Disordered" evidence="1">
    <location>
        <begin position="21"/>
        <end position="50"/>
    </location>
</feature>
<evidence type="ECO:0000313" key="4">
    <source>
        <dbReference type="Proteomes" id="UP000289738"/>
    </source>
</evidence>